<dbReference type="GeneID" id="14697491"/>
<dbReference type="SUPFAM" id="SSF46785">
    <property type="entry name" value="Winged helix' DNA-binding domain"/>
    <property type="match status" value="1"/>
</dbReference>
<protein>
    <submittedName>
        <fullName evidence="1">Uncharacterized protein</fullName>
    </submittedName>
</protein>
<dbReference type="InterPro" id="IPR036390">
    <property type="entry name" value="WH_DNA-bd_sf"/>
</dbReference>
<dbReference type="RefSeq" id="YP_007517769.1">
    <property type="nucleotide sequence ID" value="NC_020482.1"/>
</dbReference>
<organism evidence="1 2">
    <name type="scientific">Pelagibacter phage HTVC011P</name>
    <dbReference type="NCBI Taxonomy" id="1283078"/>
    <lineage>
        <taxon>Viruses</taxon>
        <taxon>Duplodnaviria</taxon>
        <taxon>Heunggongvirae</taxon>
        <taxon>Uroviricota</taxon>
        <taxon>Caudoviricetes</taxon>
        <taxon>Autographivirales</taxon>
        <taxon>Stopavirus</taxon>
        <taxon>Stopavirus HTVC011P</taxon>
    </lineage>
</organism>
<accession>M1ID43</accession>
<name>M1ID43_9CAUD</name>
<dbReference type="Gene3D" id="1.10.10.10">
    <property type="entry name" value="Winged helix-like DNA-binding domain superfamily/Winged helix DNA-binding domain"/>
    <property type="match status" value="1"/>
</dbReference>
<dbReference type="EMBL" id="KC465900">
    <property type="protein sequence ID" value="AGE60539.1"/>
    <property type="molecule type" value="Genomic_DNA"/>
</dbReference>
<reference evidence="1 2" key="1">
    <citation type="journal article" date="2013" name="Nature">
        <title>Abundant SAR11 viruses in the ocean.</title>
        <authorList>
            <person name="Zhao Y."/>
            <person name="Temperton B."/>
            <person name="Thrash J.C."/>
            <person name="Schwalbach M.S."/>
            <person name="Vergin K.L."/>
            <person name="Landry Z.C."/>
            <person name="Ellisman M."/>
            <person name="Deerinck T."/>
            <person name="Sullivan M.B."/>
            <person name="Giovannoni S.J."/>
        </authorList>
    </citation>
    <scope>NUCLEOTIDE SEQUENCE [LARGE SCALE GENOMIC DNA]</scope>
</reference>
<keyword evidence="2" id="KW-1185">Reference proteome</keyword>
<evidence type="ECO:0000313" key="1">
    <source>
        <dbReference type="EMBL" id="AGE60539.1"/>
    </source>
</evidence>
<proteinExistence type="predicted"/>
<dbReference type="InterPro" id="IPR036388">
    <property type="entry name" value="WH-like_DNA-bd_sf"/>
</dbReference>
<dbReference type="Proteomes" id="UP000011294">
    <property type="component" value="Genome"/>
</dbReference>
<evidence type="ECO:0000313" key="2">
    <source>
        <dbReference type="Proteomes" id="UP000011294"/>
    </source>
</evidence>
<dbReference type="KEGG" id="vg:14697491"/>
<sequence length="106" mass="12163">MPQHYIAVLQILLLLKDNNMSTEEISKNYIEILGRGINQSSLSRTLTYLHETLNLINYTDNPFAEDKRYTYVELTSEGKKLQKFFLGSTQEAIPSVFKSSKLMTAI</sequence>